<dbReference type="InterPro" id="IPR012292">
    <property type="entry name" value="Globin/Proto"/>
</dbReference>
<dbReference type="GO" id="GO:0019825">
    <property type="term" value="F:oxygen binding"/>
    <property type="evidence" value="ECO:0007669"/>
    <property type="project" value="InterPro"/>
</dbReference>
<evidence type="ECO:0008006" key="3">
    <source>
        <dbReference type="Google" id="ProtNLM"/>
    </source>
</evidence>
<sequence length="153" mass="17693">MSLSIFQKRLLQQNVELLKPDFHQFTHIFYHNLSQCNLTMTMPSEESVSKRSYILFCALNKVVSHLDDLPLVMPFIQYIANNLSFLNVSSHDIDHLCDAFFDTLESQQRGLNSHLKQAWSQAIRIFSNIVKSYLFAYSNVISINTRCATRLSS</sequence>
<reference evidence="1 2" key="1">
    <citation type="submission" date="2018-08" db="EMBL/GenBank/DDBJ databases">
        <title>Draft genome sequence of Pseudoalteromonas donghaensis HJ51.</title>
        <authorList>
            <person name="Oh J."/>
            <person name="Roh D."/>
        </authorList>
    </citation>
    <scope>NUCLEOTIDE SEQUENCE [LARGE SCALE GENOMIC DNA]</scope>
    <source>
        <strain evidence="1 2">HJ51</strain>
    </source>
</reference>
<dbReference type="EMBL" id="CP032090">
    <property type="protein sequence ID" value="AXV64735.1"/>
    <property type="molecule type" value="Genomic_DNA"/>
</dbReference>
<name>A0AAD0WC00_9GAMM</name>
<dbReference type="AlphaFoldDB" id="A0AAD0WC00"/>
<dbReference type="Proteomes" id="UP000264605">
    <property type="component" value="Chromosome"/>
</dbReference>
<dbReference type="Gene3D" id="1.10.490.10">
    <property type="entry name" value="Globins"/>
    <property type="match status" value="1"/>
</dbReference>
<accession>A0AAD0WC00</accession>
<organism evidence="1 2">
    <name type="scientific">Pseudoalteromonas lipolytica</name>
    <dbReference type="NCBI Taxonomy" id="570156"/>
    <lineage>
        <taxon>Bacteria</taxon>
        <taxon>Pseudomonadati</taxon>
        <taxon>Pseudomonadota</taxon>
        <taxon>Gammaproteobacteria</taxon>
        <taxon>Alteromonadales</taxon>
        <taxon>Pseudoalteromonadaceae</taxon>
        <taxon>Pseudoalteromonas</taxon>
    </lineage>
</organism>
<dbReference type="SUPFAM" id="SSF46458">
    <property type="entry name" value="Globin-like"/>
    <property type="match status" value="1"/>
</dbReference>
<proteinExistence type="predicted"/>
<evidence type="ECO:0000313" key="2">
    <source>
        <dbReference type="Proteomes" id="UP000264605"/>
    </source>
</evidence>
<dbReference type="GO" id="GO:0020037">
    <property type="term" value="F:heme binding"/>
    <property type="evidence" value="ECO:0007669"/>
    <property type="project" value="InterPro"/>
</dbReference>
<protein>
    <recommendedName>
        <fullName evidence="3">Globin</fullName>
    </recommendedName>
</protein>
<dbReference type="InterPro" id="IPR009050">
    <property type="entry name" value="Globin-like_sf"/>
</dbReference>
<evidence type="ECO:0000313" key="1">
    <source>
        <dbReference type="EMBL" id="AXV64735.1"/>
    </source>
</evidence>
<gene>
    <name evidence="1" type="ORF">D0907_05255</name>
</gene>
<dbReference type="KEGG" id="pdj:D0907_05255"/>